<dbReference type="EMBL" id="JBBWWR010000014">
    <property type="protein sequence ID" value="KAK8953385.1"/>
    <property type="molecule type" value="Genomic_DNA"/>
</dbReference>
<evidence type="ECO:0000256" key="2">
    <source>
        <dbReference type="ARBA" id="ARBA00023242"/>
    </source>
</evidence>
<sequence length="204" mass="23633">MRISGKKLTECKYCTDENNFKMSSMPKNRSSSKLSNYKRWYLKPEYLKRKACNSIDCKRIEKPQKMSNCNLGEGISSFRLTGRRTCFTVGKNSKKSTGSAEKKSVQRRRFKRKNVSVVQDEVSRMQRRARYLLIKMKLEQNLIDAYSGDGWKGQRAFVEGGGGGRNTRGSELNLRIMQGEKKWGRAPNPKNGERRETREREGRT</sequence>
<proteinExistence type="predicted"/>
<comment type="caution">
    <text evidence="4">The sequence shown here is derived from an EMBL/GenBank/DDBJ whole genome shotgun (WGS) entry which is preliminary data.</text>
</comment>
<evidence type="ECO:0000256" key="3">
    <source>
        <dbReference type="SAM" id="MobiDB-lite"/>
    </source>
</evidence>
<protein>
    <submittedName>
        <fullName evidence="4">Uncharacterized protein</fullName>
    </submittedName>
</protein>
<evidence type="ECO:0000313" key="5">
    <source>
        <dbReference type="Proteomes" id="UP001412067"/>
    </source>
</evidence>
<evidence type="ECO:0000256" key="1">
    <source>
        <dbReference type="ARBA" id="ARBA00004123"/>
    </source>
</evidence>
<keyword evidence="5" id="KW-1185">Reference proteome</keyword>
<evidence type="ECO:0000313" key="4">
    <source>
        <dbReference type="EMBL" id="KAK8953385.1"/>
    </source>
</evidence>
<organism evidence="4 5">
    <name type="scientific">Platanthera guangdongensis</name>
    <dbReference type="NCBI Taxonomy" id="2320717"/>
    <lineage>
        <taxon>Eukaryota</taxon>
        <taxon>Viridiplantae</taxon>
        <taxon>Streptophyta</taxon>
        <taxon>Embryophyta</taxon>
        <taxon>Tracheophyta</taxon>
        <taxon>Spermatophyta</taxon>
        <taxon>Magnoliopsida</taxon>
        <taxon>Liliopsida</taxon>
        <taxon>Asparagales</taxon>
        <taxon>Orchidaceae</taxon>
        <taxon>Orchidoideae</taxon>
        <taxon>Orchideae</taxon>
        <taxon>Orchidinae</taxon>
        <taxon>Platanthera</taxon>
    </lineage>
</organism>
<feature type="region of interest" description="Disordered" evidence="3">
    <location>
        <begin position="178"/>
        <end position="204"/>
    </location>
</feature>
<keyword evidence="2" id="KW-0539">Nucleus</keyword>
<dbReference type="PANTHER" id="PTHR12628">
    <property type="entry name" value="POLYCOMB-LIKE TRANSCRIPTION FACTOR"/>
    <property type="match status" value="1"/>
</dbReference>
<dbReference type="Proteomes" id="UP001412067">
    <property type="component" value="Unassembled WGS sequence"/>
</dbReference>
<name>A0ABR2LWZ0_9ASPA</name>
<dbReference type="PANTHER" id="PTHR12628:SF10">
    <property type="entry name" value="HOMEOBOX DOMAIN-CONTAINING PROTEIN"/>
    <property type="match status" value="1"/>
</dbReference>
<reference evidence="4 5" key="1">
    <citation type="journal article" date="2022" name="Nat. Plants">
        <title>Genomes of leafy and leafless Platanthera orchids illuminate the evolution of mycoheterotrophy.</title>
        <authorList>
            <person name="Li M.H."/>
            <person name="Liu K.W."/>
            <person name="Li Z."/>
            <person name="Lu H.C."/>
            <person name="Ye Q.L."/>
            <person name="Zhang D."/>
            <person name="Wang J.Y."/>
            <person name="Li Y.F."/>
            <person name="Zhong Z.M."/>
            <person name="Liu X."/>
            <person name="Yu X."/>
            <person name="Liu D.K."/>
            <person name="Tu X.D."/>
            <person name="Liu B."/>
            <person name="Hao Y."/>
            <person name="Liao X.Y."/>
            <person name="Jiang Y.T."/>
            <person name="Sun W.H."/>
            <person name="Chen J."/>
            <person name="Chen Y.Q."/>
            <person name="Ai Y."/>
            <person name="Zhai J.W."/>
            <person name="Wu S.S."/>
            <person name="Zhou Z."/>
            <person name="Hsiao Y.Y."/>
            <person name="Wu W.L."/>
            <person name="Chen Y.Y."/>
            <person name="Lin Y.F."/>
            <person name="Hsu J.L."/>
            <person name="Li C.Y."/>
            <person name="Wang Z.W."/>
            <person name="Zhao X."/>
            <person name="Zhong W.Y."/>
            <person name="Ma X.K."/>
            <person name="Ma L."/>
            <person name="Huang J."/>
            <person name="Chen G.Z."/>
            <person name="Huang M.Z."/>
            <person name="Huang L."/>
            <person name="Peng D.H."/>
            <person name="Luo Y.B."/>
            <person name="Zou S.Q."/>
            <person name="Chen S.P."/>
            <person name="Lan S."/>
            <person name="Tsai W.C."/>
            <person name="Van de Peer Y."/>
            <person name="Liu Z.J."/>
        </authorList>
    </citation>
    <scope>NUCLEOTIDE SEQUENCE [LARGE SCALE GENOMIC DNA]</scope>
    <source>
        <strain evidence="4">Lor288</strain>
    </source>
</reference>
<accession>A0ABR2LWZ0</accession>
<comment type="subcellular location">
    <subcellularLocation>
        <location evidence="1">Nucleus</location>
    </subcellularLocation>
</comment>
<gene>
    <name evidence="4" type="ORF">KSP40_PGU020741</name>
</gene>
<feature type="compositionally biased region" description="Basic and acidic residues" evidence="3">
    <location>
        <begin position="191"/>
        <end position="204"/>
    </location>
</feature>